<organism evidence="4">
    <name type="scientific">Nippostrongylus brasiliensis</name>
    <name type="common">Rat hookworm</name>
    <dbReference type="NCBI Taxonomy" id="27835"/>
    <lineage>
        <taxon>Eukaryota</taxon>
        <taxon>Metazoa</taxon>
        <taxon>Ecdysozoa</taxon>
        <taxon>Nematoda</taxon>
        <taxon>Chromadorea</taxon>
        <taxon>Rhabditida</taxon>
        <taxon>Rhabditina</taxon>
        <taxon>Rhabditomorpha</taxon>
        <taxon>Strongyloidea</taxon>
        <taxon>Heligmosomidae</taxon>
        <taxon>Nippostrongylus</taxon>
    </lineage>
</organism>
<reference evidence="4" key="1">
    <citation type="submission" date="2017-02" db="UniProtKB">
        <authorList>
            <consortium name="WormBaseParasite"/>
        </authorList>
    </citation>
    <scope>IDENTIFICATION</scope>
</reference>
<accession>A0A0N4Y4C9</accession>
<feature type="compositionally biased region" description="Basic and acidic residues" evidence="1">
    <location>
        <begin position="192"/>
        <end position="201"/>
    </location>
</feature>
<dbReference type="Proteomes" id="UP000271162">
    <property type="component" value="Unassembled WGS sequence"/>
</dbReference>
<dbReference type="STRING" id="27835.A0A0N4Y4C9"/>
<evidence type="ECO:0000256" key="1">
    <source>
        <dbReference type="SAM" id="MobiDB-lite"/>
    </source>
</evidence>
<reference evidence="2 3" key="2">
    <citation type="submission" date="2018-11" db="EMBL/GenBank/DDBJ databases">
        <authorList>
            <consortium name="Pathogen Informatics"/>
        </authorList>
    </citation>
    <scope>NUCLEOTIDE SEQUENCE [LARGE SCALE GENOMIC DNA]</scope>
</reference>
<gene>
    <name evidence="2" type="ORF">NBR_LOCUS10745</name>
</gene>
<evidence type="ECO:0000313" key="3">
    <source>
        <dbReference type="Proteomes" id="UP000271162"/>
    </source>
</evidence>
<dbReference type="EMBL" id="UYSL01020377">
    <property type="protein sequence ID" value="VDL74334.1"/>
    <property type="molecule type" value="Genomic_DNA"/>
</dbReference>
<protein>
    <submittedName>
        <fullName evidence="4">NET domain-containing protein</fullName>
    </submittedName>
</protein>
<keyword evidence="3" id="KW-1185">Reference proteome</keyword>
<feature type="region of interest" description="Disordered" evidence="1">
    <location>
        <begin position="147"/>
        <end position="166"/>
    </location>
</feature>
<feature type="region of interest" description="Disordered" evidence="1">
    <location>
        <begin position="192"/>
        <end position="211"/>
    </location>
</feature>
<dbReference type="AlphaFoldDB" id="A0A0N4Y4C9"/>
<feature type="compositionally biased region" description="Low complexity" evidence="1">
    <location>
        <begin position="151"/>
        <end position="166"/>
    </location>
</feature>
<evidence type="ECO:0000313" key="2">
    <source>
        <dbReference type="EMBL" id="VDL74334.1"/>
    </source>
</evidence>
<proteinExistence type="predicted"/>
<sequence length="211" mass="23053">METVPDMDALLDELEEVVVGSRRKQTKIPEPVNEAVVIDLPVHLRKLSDKETIRIELKPPDPTLPSFDECSTTERVSLVNTRNLSTSNGHSGKIAAARTLVSDSKVDGLDVSDEPSITESENDTEFDEVLKYLDQFDDKQLIVKADKAQPSAVEATTSSSEEVADSVPVVLETAGITTEDEVGVEVAPDLVEEKDPHEAFYHQESPNGPQS</sequence>
<name>A0A0N4Y4C9_NIPBR</name>
<dbReference type="WBParaSite" id="NBR_0001074401-mRNA-1">
    <property type="protein sequence ID" value="NBR_0001074401-mRNA-1"/>
    <property type="gene ID" value="NBR_0001074401"/>
</dbReference>
<evidence type="ECO:0000313" key="4">
    <source>
        <dbReference type="WBParaSite" id="NBR_0001074401-mRNA-1"/>
    </source>
</evidence>